<dbReference type="InterPro" id="IPR036259">
    <property type="entry name" value="MFS_trans_sf"/>
</dbReference>
<dbReference type="AlphaFoldDB" id="A0A426XET7"/>
<dbReference type="EMBL" id="AMZH03021648">
    <property type="protein sequence ID" value="RRT37998.1"/>
    <property type="molecule type" value="Genomic_DNA"/>
</dbReference>
<dbReference type="Gene3D" id="1.20.1250.20">
    <property type="entry name" value="MFS general substrate transporter like domains"/>
    <property type="match status" value="1"/>
</dbReference>
<feature type="transmembrane region" description="Helical" evidence="2">
    <location>
        <begin position="72"/>
        <end position="95"/>
    </location>
</feature>
<evidence type="ECO:0000313" key="4">
    <source>
        <dbReference type="Proteomes" id="UP000287651"/>
    </source>
</evidence>
<keyword evidence="2" id="KW-1133">Transmembrane helix</keyword>
<feature type="region of interest" description="Disordered" evidence="1">
    <location>
        <begin position="1"/>
        <end position="28"/>
    </location>
</feature>
<protein>
    <submittedName>
        <fullName evidence="3">Uncharacterized protein</fullName>
    </submittedName>
</protein>
<gene>
    <name evidence="3" type="ORF">B296_00047014</name>
</gene>
<proteinExistence type="predicted"/>
<feature type="compositionally biased region" description="Basic and acidic residues" evidence="1">
    <location>
        <begin position="16"/>
        <end position="28"/>
    </location>
</feature>
<organism evidence="3 4">
    <name type="scientific">Ensete ventricosum</name>
    <name type="common">Abyssinian banana</name>
    <name type="synonym">Musa ensete</name>
    <dbReference type="NCBI Taxonomy" id="4639"/>
    <lineage>
        <taxon>Eukaryota</taxon>
        <taxon>Viridiplantae</taxon>
        <taxon>Streptophyta</taxon>
        <taxon>Embryophyta</taxon>
        <taxon>Tracheophyta</taxon>
        <taxon>Spermatophyta</taxon>
        <taxon>Magnoliopsida</taxon>
        <taxon>Liliopsida</taxon>
        <taxon>Zingiberales</taxon>
        <taxon>Musaceae</taxon>
        <taxon>Ensete</taxon>
    </lineage>
</organism>
<name>A0A426XET7_ENSVE</name>
<evidence type="ECO:0000313" key="3">
    <source>
        <dbReference type="EMBL" id="RRT37998.1"/>
    </source>
</evidence>
<dbReference type="PANTHER" id="PTHR11654">
    <property type="entry name" value="OLIGOPEPTIDE TRANSPORTER-RELATED"/>
    <property type="match status" value="1"/>
</dbReference>
<evidence type="ECO:0000256" key="1">
    <source>
        <dbReference type="SAM" id="MobiDB-lite"/>
    </source>
</evidence>
<feature type="transmembrane region" description="Helical" evidence="2">
    <location>
        <begin position="101"/>
        <end position="126"/>
    </location>
</feature>
<accession>A0A426XET7</accession>
<keyword evidence="2" id="KW-0812">Transmembrane</keyword>
<keyword evidence="2" id="KW-0472">Membrane</keyword>
<sequence>MAYDPVVQRGNAASGEVKDGDGDVLESEKKAPQGWKCMPWIIGNETFEKVASFGVLANFTFYLVKRFHMKQVVAINTINIYIGTTNFAPLLGAFISDAYCGRFLTIACASVLSFLVHLLLLLLLLLSSSPFNTSDITSDTTDSPKTKTSAVHRIPSSLFSCPPVPFVLTAEDGGFDAGVPLNHQYV</sequence>
<dbReference type="Proteomes" id="UP000287651">
    <property type="component" value="Unassembled WGS sequence"/>
</dbReference>
<evidence type="ECO:0000256" key="2">
    <source>
        <dbReference type="SAM" id="Phobius"/>
    </source>
</evidence>
<comment type="caution">
    <text evidence="3">The sequence shown here is derived from an EMBL/GenBank/DDBJ whole genome shotgun (WGS) entry which is preliminary data.</text>
</comment>
<reference evidence="3 4" key="1">
    <citation type="journal article" date="2014" name="Agronomy (Basel)">
        <title>A Draft Genome Sequence for Ensete ventricosum, the Drought-Tolerant Tree Against Hunger.</title>
        <authorList>
            <person name="Harrison J."/>
            <person name="Moore K.A."/>
            <person name="Paszkiewicz K."/>
            <person name="Jones T."/>
            <person name="Grant M."/>
            <person name="Ambacheew D."/>
            <person name="Muzemil S."/>
            <person name="Studholme D.J."/>
        </authorList>
    </citation>
    <scope>NUCLEOTIDE SEQUENCE [LARGE SCALE GENOMIC DNA]</scope>
</reference>